<dbReference type="PANTHER" id="PTHR48045:SF34">
    <property type="entry name" value="ISOFLAVONE 7-O-GLUCOSYLTRANSFERASE 1-LIKE"/>
    <property type="match status" value="1"/>
</dbReference>
<evidence type="ECO:0000256" key="1">
    <source>
        <dbReference type="ARBA" id="ARBA00022679"/>
    </source>
</evidence>
<dbReference type="FunFam" id="3.40.50.2000:FF:000107">
    <property type="entry name" value="Glycosyltransferase"/>
    <property type="match status" value="1"/>
</dbReference>
<dbReference type="Proteomes" id="UP000811609">
    <property type="component" value="Chromosome 15"/>
</dbReference>
<reference evidence="2" key="1">
    <citation type="submission" date="2020-12" db="EMBL/GenBank/DDBJ databases">
        <title>WGS assembly of Carya illinoinensis cv. Pawnee.</title>
        <authorList>
            <person name="Platts A."/>
            <person name="Shu S."/>
            <person name="Wright S."/>
            <person name="Barry K."/>
            <person name="Edger P."/>
            <person name="Pires J.C."/>
            <person name="Schmutz J."/>
        </authorList>
    </citation>
    <scope>NUCLEOTIDE SEQUENCE</scope>
    <source>
        <tissue evidence="2">Leaf</tissue>
    </source>
</reference>
<dbReference type="Pfam" id="PF00201">
    <property type="entry name" value="UDPGT"/>
    <property type="match status" value="1"/>
</dbReference>
<organism evidence="2 3">
    <name type="scientific">Carya illinoinensis</name>
    <name type="common">Pecan</name>
    <dbReference type="NCBI Taxonomy" id="32201"/>
    <lineage>
        <taxon>Eukaryota</taxon>
        <taxon>Viridiplantae</taxon>
        <taxon>Streptophyta</taxon>
        <taxon>Embryophyta</taxon>
        <taxon>Tracheophyta</taxon>
        <taxon>Spermatophyta</taxon>
        <taxon>Magnoliopsida</taxon>
        <taxon>eudicotyledons</taxon>
        <taxon>Gunneridae</taxon>
        <taxon>Pentapetalae</taxon>
        <taxon>rosids</taxon>
        <taxon>fabids</taxon>
        <taxon>Fagales</taxon>
        <taxon>Juglandaceae</taxon>
        <taxon>Carya</taxon>
    </lineage>
</organism>
<dbReference type="GO" id="GO:0008194">
    <property type="term" value="F:UDP-glycosyltransferase activity"/>
    <property type="evidence" value="ECO:0007669"/>
    <property type="project" value="InterPro"/>
</dbReference>
<dbReference type="EMBL" id="CM031823">
    <property type="protein sequence ID" value="KAG6625979.1"/>
    <property type="molecule type" value="Genomic_DNA"/>
</dbReference>
<dbReference type="AlphaFoldDB" id="A0A8T1N3K3"/>
<dbReference type="PANTHER" id="PTHR48045">
    <property type="entry name" value="UDP-GLYCOSYLTRANSFERASE 72B1"/>
    <property type="match status" value="1"/>
</dbReference>
<proteinExistence type="predicted"/>
<dbReference type="InterPro" id="IPR002213">
    <property type="entry name" value="UDP_glucos_trans"/>
</dbReference>
<comment type="caution">
    <text evidence="2">The sequence shown here is derived from an EMBL/GenBank/DDBJ whole genome shotgun (WGS) entry which is preliminary data.</text>
</comment>
<dbReference type="CDD" id="cd03784">
    <property type="entry name" value="GT1_Gtf-like"/>
    <property type="match status" value="1"/>
</dbReference>
<keyword evidence="1" id="KW-0808">Transferase</keyword>
<evidence type="ECO:0000313" key="3">
    <source>
        <dbReference type="Proteomes" id="UP000811609"/>
    </source>
</evidence>
<gene>
    <name evidence="2" type="ORF">CIPAW_15G014800</name>
</gene>
<protein>
    <submittedName>
        <fullName evidence="2">Uncharacterized protein</fullName>
    </submittedName>
</protein>
<evidence type="ECO:0000313" key="2">
    <source>
        <dbReference type="EMBL" id="KAG6625979.1"/>
    </source>
</evidence>
<name>A0A8T1N3K3_CARIL</name>
<accession>A0A8T1N3K3</accession>
<sequence>MTLPFKLQKADIPEGIGEADMNSWGVIVNSFEELEGRDHVGRLESFYYNDAKAYCVGPSLLYNQPGQNLEADHDKSSYIKWLDKQAEMRFGRTVLYVSFGTQTHLSEDQLDEIANGLEMANHPFIWVVRSKTWAAPKGWNERVKQRGLVLRNWVDQRRILAHSATGGFLGHCGWNSTLESLTMGVPLLAWPMIGISEQALNAKFVVMGLGAGLMVPWTGVNGEKIMTVGRDVICDKVKELMGGENGRMAGERAQALEEWQGICGKRWVLL</sequence>
<keyword evidence="3" id="KW-1185">Reference proteome</keyword>